<dbReference type="Gene3D" id="1.20.1440.60">
    <property type="entry name" value="23S rRNA-intervening sequence"/>
    <property type="match status" value="1"/>
</dbReference>
<feature type="region of interest" description="Disordered" evidence="1">
    <location>
        <begin position="98"/>
        <end position="118"/>
    </location>
</feature>
<reference evidence="2 3" key="1">
    <citation type="submission" date="2020-08" db="EMBL/GenBank/DDBJ databases">
        <title>Genomic Encyclopedia of Type Strains, Phase IV (KMG-IV): sequencing the most valuable type-strain genomes for metagenomic binning, comparative biology and taxonomic classification.</title>
        <authorList>
            <person name="Goeker M."/>
        </authorList>
    </citation>
    <scope>NUCLEOTIDE SEQUENCE [LARGE SCALE GENOMIC DNA]</scope>
    <source>
        <strain evidence="2 3">DSM 25897</strain>
    </source>
</reference>
<dbReference type="InterPro" id="IPR036583">
    <property type="entry name" value="23S_rRNA_IVS_sf"/>
</dbReference>
<sequence>MEVVREVYRLVPRLPREELYGVRSQMTRAAVSVACNIAEGWTREATRDKAHFLAIAHGSAAELETLLTLCEQVGWFPERESRSMRNAIDEVSRMLTALRRRRRESPEKTARSGRKAQA</sequence>
<dbReference type="Pfam" id="PF05635">
    <property type="entry name" value="23S_rRNA_IVP"/>
    <property type="match status" value="1"/>
</dbReference>
<dbReference type="CDD" id="cd16377">
    <property type="entry name" value="23S_rRNA_IVP_like"/>
    <property type="match status" value="1"/>
</dbReference>
<dbReference type="PANTHER" id="PTHR38471:SF2">
    <property type="entry name" value="FOUR HELIX BUNDLE PROTEIN"/>
    <property type="match status" value="1"/>
</dbReference>
<name>A0A7W8DE73_9GAMM</name>
<accession>A0A7W8DE73</accession>
<dbReference type="Proteomes" id="UP000519004">
    <property type="component" value="Unassembled WGS sequence"/>
</dbReference>
<proteinExistence type="predicted"/>
<evidence type="ECO:0000256" key="1">
    <source>
        <dbReference type="SAM" id="MobiDB-lite"/>
    </source>
</evidence>
<organism evidence="2 3">
    <name type="scientific">Rehaibacterium terrae</name>
    <dbReference type="NCBI Taxonomy" id="1341696"/>
    <lineage>
        <taxon>Bacteria</taxon>
        <taxon>Pseudomonadati</taxon>
        <taxon>Pseudomonadota</taxon>
        <taxon>Gammaproteobacteria</taxon>
        <taxon>Lysobacterales</taxon>
        <taxon>Lysobacteraceae</taxon>
        <taxon>Rehaibacterium</taxon>
    </lineage>
</organism>
<dbReference type="InterPro" id="IPR012657">
    <property type="entry name" value="23S_rRNA-intervening_sequence"/>
</dbReference>
<keyword evidence="3" id="KW-1185">Reference proteome</keyword>
<protein>
    <submittedName>
        <fullName evidence="2">Four helix bundle protein</fullName>
    </submittedName>
</protein>
<dbReference type="PANTHER" id="PTHR38471">
    <property type="entry name" value="FOUR HELIX BUNDLE PROTEIN"/>
    <property type="match status" value="1"/>
</dbReference>
<evidence type="ECO:0000313" key="2">
    <source>
        <dbReference type="EMBL" id="MBB5015573.1"/>
    </source>
</evidence>
<dbReference type="AlphaFoldDB" id="A0A7W8DE73"/>
<evidence type="ECO:0000313" key="3">
    <source>
        <dbReference type="Proteomes" id="UP000519004"/>
    </source>
</evidence>
<gene>
    <name evidence="2" type="ORF">HNQ58_001477</name>
</gene>
<dbReference type="SUPFAM" id="SSF158446">
    <property type="entry name" value="IVS-encoded protein-like"/>
    <property type="match status" value="1"/>
</dbReference>
<dbReference type="NCBIfam" id="TIGR02436">
    <property type="entry name" value="four helix bundle protein"/>
    <property type="match status" value="1"/>
</dbReference>
<comment type="caution">
    <text evidence="2">The sequence shown here is derived from an EMBL/GenBank/DDBJ whole genome shotgun (WGS) entry which is preliminary data.</text>
</comment>
<dbReference type="EMBL" id="JACHHX010000008">
    <property type="protein sequence ID" value="MBB5015573.1"/>
    <property type="molecule type" value="Genomic_DNA"/>
</dbReference>